<proteinExistence type="predicted"/>
<evidence type="ECO:0000313" key="2">
    <source>
        <dbReference type="Proteomes" id="UP000326268"/>
    </source>
</evidence>
<dbReference type="EMBL" id="ML737608">
    <property type="protein sequence ID" value="KAE8366752.1"/>
    <property type="molecule type" value="Genomic_DNA"/>
</dbReference>
<dbReference type="Proteomes" id="UP000326268">
    <property type="component" value="Unassembled WGS sequence"/>
</dbReference>
<sequence length="572" mass="65340">MYYIEKRHAWEHARKAFMFMLASSKPVTSSLLIAAIAQDVNTTNIQLPPRDLNAQDTFQFSHGSAGEYLKNSFSTGMCNLYLAKQSMIVLSDTSYCEKALDPQNGLIAVRPLVIHCLFSWMLFVRSLGNKATSDPQILSLLQRFFLPRKSRSGYTLWHEMCRKTVHEVMDIGSVFEEHWCWLSDVLRSQSSPVFLLGAFGLSSVIEKIGKKSNWEWNEVNDDGETCFSLAVKYRHIHTIRTFLDRGMPVRPCDFSMVLRDKDHHMDIALLICRAPHIALGKLLNTETLIAAAWNFAYRGRILRQLVCHWPPTVPIEISKELVWAFAIHYDIKFDKSTKYLEALVRNNKILINEETLPIIAAEWSSSIMGIVLSRSPKLASRISSKLLFAAVKNNADGLRMLEVLLRHSHKVIHMTLGQKLLTRATRNELWGDSLVELFLCVNKKICVTGIDLVTASTVEKHEKALLTLRALLKKCNHDVITRHVLQNIINNTKDWSDQSVECLEKMIWKSKGFNYKGAELIWADVEGKSGHTACEQLHDIRTKRGECLNTSSLLKRSYRIGKCRVYIPKVHM</sequence>
<dbReference type="AlphaFoldDB" id="A0A5N7AAA4"/>
<evidence type="ECO:0000313" key="1">
    <source>
        <dbReference type="EMBL" id="KAE8366752.1"/>
    </source>
</evidence>
<dbReference type="SUPFAM" id="SSF48403">
    <property type="entry name" value="Ankyrin repeat"/>
    <property type="match status" value="1"/>
</dbReference>
<keyword evidence="2" id="KW-1185">Reference proteome</keyword>
<organism evidence="1 2">
    <name type="scientific">Aspergillus caelatus</name>
    <dbReference type="NCBI Taxonomy" id="61420"/>
    <lineage>
        <taxon>Eukaryota</taxon>
        <taxon>Fungi</taxon>
        <taxon>Dikarya</taxon>
        <taxon>Ascomycota</taxon>
        <taxon>Pezizomycotina</taxon>
        <taxon>Eurotiomycetes</taxon>
        <taxon>Eurotiomycetidae</taxon>
        <taxon>Eurotiales</taxon>
        <taxon>Aspergillaceae</taxon>
        <taxon>Aspergillus</taxon>
        <taxon>Aspergillus subgen. Circumdati</taxon>
    </lineage>
</organism>
<gene>
    <name evidence="1" type="ORF">BDV27DRAFT_124897</name>
</gene>
<reference evidence="1 2" key="1">
    <citation type="submission" date="2019-04" db="EMBL/GenBank/DDBJ databases">
        <title>Friends and foes A comparative genomics studyof 23 Aspergillus species from section Flavi.</title>
        <authorList>
            <consortium name="DOE Joint Genome Institute"/>
            <person name="Kjaerbolling I."/>
            <person name="Vesth T."/>
            <person name="Frisvad J.C."/>
            <person name="Nybo J.L."/>
            <person name="Theobald S."/>
            <person name="Kildgaard S."/>
            <person name="Isbrandt T."/>
            <person name="Kuo A."/>
            <person name="Sato A."/>
            <person name="Lyhne E.K."/>
            <person name="Kogle M.E."/>
            <person name="Wiebenga A."/>
            <person name="Kun R.S."/>
            <person name="Lubbers R.J."/>
            <person name="Makela M.R."/>
            <person name="Barry K."/>
            <person name="Chovatia M."/>
            <person name="Clum A."/>
            <person name="Daum C."/>
            <person name="Haridas S."/>
            <person name="He G."/>
            <person name="LaButti K."/>
            <person name="Lipzen A."/>
            <person name="Mondo S."/>
            <person name="Riley R."/>
            <person name="Salamov A."/>
            <person name="Simmons B.A."/>
            <person name="Magnuson J.K."/>
            <person name="Henrissat B."/>
            <person name="Mortensen U.H."/>
            <person name="Larsen T.O."/>
            <person name="Devries R.P."/>
            <person name="Grigoriev I.V."/>
            <person name="Machida M."/>
            <person name="Baker S.E."/>
            <person name="Andersen M.R."/>
        </authorList>
    </citation>
    <scope>NUCLEOTIDE SEQUENCE [LARGE SCALE GENOMIC DNA]</scope>
    <source>
        <strain evidence="1 2">CBS 763.97</strain>
    </source>
</reference>
<dbReference type="OrthoDB" id="7464126at2759"/>
<name>A0A5N7AAA4_9EURO</name>
<protein>
    <recommendedName>
        <fullName evidence="3">Ankyrin repeat-containing domain protein</fullName>
    </recommendedName>
</protein>
<dbReference type="GeneID" id="43650652"/>
<dbReference type="InterPro" id="IPR036770">
    <property type="entry name" value="Ankyrin_rpt-contain_sf"/>
</dbReference>
<accession>A0A5N7AAA4</accession>
<dbReference type="RefSeq" id="XP_031929833.1">
    <property type="nucleotide sequence ID" value="XM_032066206.1"/>
</dbReference>
<evidence type="ECO:0008006" key="3">
    <source>
        <dbReference type="Google" id="ProtNLM"/>
    </source>
</evidence>